<feature type="transmembrane region" description="Helical" evidence="8">
    <location>
        <begin position="42"/>
        <end position="65"/>
    </location>
</feature>
<protein>
    <submittedName>
        <fullName evidence="10">ABC transporter permease</fullName>
    </submittedName>
</protein>
<proteinExistence type="inferred from homology"/>
<gene>
    <name evidence="10" type="ORF">D4T97_010490</name>
</gene>
<dbReference type="CDD" id="cd06261">
    <property type="entry name" value="TM_PBP2"/>
    <property type="match status" value="1"/>
</dbReference>
<keyword evidence="5" id="KW-0029">Amino-acid transport</keyword>
<evidence type="ECO:0000259" key="9">
    <source>
        <dbReference type="PROSITE" id="PS50928"/>
    </source>
</evidence>
<organism evidence="10 11">
    <name type="scientific">Siminovitchia acidinfaciens</name>
    <dbReference type="NCBI Taxonomy" id="2321395"/>
    <lineage>
        <taxon>Bacteria</taxon>
        <taxon>Bacillati</taxon>
        <taxon>Bacillota</taxon>
        <taxon>Bacilli</taxon>
        <taxon>Bacillales</taxon>
        <taxon>Bacillaceae</taxon>
        <taxon>Siminovitchia</taxon>
    </lineage>
</organism>
<dbReference type="InterPro" id="IPR035906">
    <property type="entry name" value="MetI-like_sf"/>
</dbReference>
<accession>A0A429Y0A3</accession>
<feature type="domain" description="ABC transmembrane type-1" evidence="9">
    <location>
        <begin position="7"/>
        <end position="187"/>
    </location>
</feature>
<evidence type="ECO:0000256" key="7">
    <source>
        <dbReference type="ARBA" id="ARBA00023136"/>
    </source>
</evidence>
<dbReference type="PANTHER" id="PTHR30177">
    <property type="entry name" value="GLYCINE BETAINE/L-PROLINE TRANSPORT SYSTEM PERMEASE PROTEIN PROW"/>
    <property type="match status" value="1"/>
</dbReference>
<evidence type="ECO:0000256" key="6">
    <source>
        <dbReference type="ARBA" id="ARBA00022989"/>
    </source>
</evidence>
<comment type="similarity">
    <text evidence="2">Belongs to the binding-protein-dependent transport system permease family. CysTW subfamily.</text>
</comment>
<name>A0A429Y0A3_9BACI</name>
<dbReference type="InterPro" id="IPR000515">
    <property type="entry name" value="MetI-like"/>
</dbReference>
<keyword evidence="6 8" id="KW-1133">Transmembrane helix</keyword>
<dbReference type="GO" id="GO:0031460">
    <property type="term" value="P:glycine betaine transport"/>
    <property type="evidence" value="ECO:0007669"/>
    <property type="project" value="TreeGrafter"/>
</dbReference>
<comment type="caution">
    <text evidence="10">The sequence shown here is derived from an EMBL/GenBank/DDBJ whole genome shotgun (WGS) entry which is preliminary data.</text>
</comment>
<dbReference type="SUPFAM" id="SSF161098">
    <property type="entry name" value="MetI-like"/>
    <property type="match status" value="1"/>
</dbReference>
<feature type="transmembrane region" description="Helical" evidence="8">
    <location>
        <begin position="125"/>
        <end position="148"/>
    </location>
</feature>
<dbReference type="InterPro" id="IPR051204">
    <property type="entry name" value="ABC_transp_perm/SBD"/>
</dbReference>
<reference evidence="10" key="1">
    <citation type="submission" date="2018-12" db="EMBL/GenBank/DDBJ databases">
        <authorList>
            <person name="Sun L."/>
            <person name="Chen Z."/>
        </authorList>
    </citation>
    <scope>NUCLEOTIDE SEQUENCE [LARGE SCALE GENOMIC DNA]</scope>
    <source>
        <strain evidence="10">3-2-2</strain>
    </source>
</reference>
<feature type="transmembrane region" description="Helical" evidence="8">
    <location>
        <begin position="71"/>
        <end position="89"/>
    </location>
</feature>
<feature type="transmembrane region" description="Helical" evidence="8">
    <location>
        <begin position="168"/>
        <end position="186"/>
    </location>
</feature>
<keyword evidence="3 8" id="KW-0813">Transport</keyword>
<evidence type="ECO:0000256" key="8">
    <source>
        <dbReference type="RuleBase" id="RU363032"/>
    </source>
</evidence>
<keyword evidence="11" id="KW-1185">Reference proteome</keyword>
<comment type="subcellular location">
    <subcellularLocation>
        <location evidence="1 8">Cell membrane</location>
        <topology evidence="1 8">Multi-pass membrane protein</topology>
    </subcellularLocation>
</comment>
<evidence type="ECO:0000256" key="4">
    <source>
        <dbReference type="ARBA" id="ARBA00022692"/>
    </source>
</evidence>
<evidence type="ECO:0000256" key="5">
    <source>
        <dbReference type="ARBA" id="ARBA00022970"/>
    </source>
</evidence>
<evidence type="ECO:0000313" key="10">
    <source>
        <dbReference type="EMBL" id="RST74399.1"/>
    </source>
</evidence>
<dbReference type="Proteomes" id="UP000287156">
    <property type="component" value="Unassembled WGS sequence"/>
</dbReference>
<evidence type="ECO:0000256" key="2">
    <source>
        <dbReference type="ARBA" id="ARBA00007069"/>
    </source>
</evidence>
<dbReference type="EMBL" id="QYTV02000004">
    <property type="protein sequence ID" value="RST74399.1"/>
    <property type="molecule type" value="Genomic_DNA"/>
</dbReference>
<feature type="transmembrane region" description="Helical" evidence="8">
    <location>
        <begin position="6"/>
        <end position="30"/>
    </location>
</feature>
<dbReference type="FunFam" id="1.10.3720.10:FF:000001">
    <property type="entry name" value="Glycine betaine ABC transporter, permease"/>
    <property type="match status" value="1"/>
</dbReference>
<evidence type="ECO:0000256" key="1">
    <source>
        <dbReference type="ARBA" id="ARBA00004651"/>
    </source>
</evidence>
<evidence type="ECO:0000313" key="11">
    <source>
        <dbReference type="Proteomes" id="UP000287156"/>
    </source>
</evidence>
<dbReference type="PROSITE" id="PS50928">
    <property type="entry name" value="ABC_TM1"/>
    <property type="match status" value="1"/>
</dbReference>
<keyword evidence="4 8" id="KW-0812">Transmembrane</keyword>
<dbReference type="PANTHER" id="PTHR30177:SF4">
    <property type="entry name" value="OSMOPROTECTANT IMPORT PERMEASE PROTEIN OSMW"/>
    <property type="match status" value="1"/>
</dbReference>
<dbReference type="Gene3D" id="1.10.3720.10">
    <property type="entry name" value="MetI-like"/>
    <property type="match status" value="1"/>
</dbReference>
<evidence type="ECO:0000256" key="3">
    <source>
        <dbReference type="ARBA" id="ARBA00022448"/>
    </source>
</evidence>
<keyword evidence="7 8" id="KW-0472">Membrane</keyword>
<dbReference type="OrthoDB" id="9801163at2"/>
<dbReference type="AlphaFoldDB" id="A0A429Y0A3"/>
<dbReference type="GO" id="GO:0005886">
    <property type="term" value="C:plasma membrane"/>
    <property type="evidence" value="ECO:0007669"/>
    <property type="project" value="UniProtKB-SubCell"/>
</dbReference>
<dbReference type="Pfam" id="PF00528">
    <property type="entry name" value="BPD_transp_1"/>
    <property type="match status" value="1"/>
</dbReference>
<dbReference type="RefSeq" id="WP_126050982.1">
    <property type="nucleotide sequence ID" value="NZ_QYTV02000004.1"/>
</dbReference>
<sequence length="200" mass="21400">MRLFEMAFQHILMVALGVLLALIVGIPLGILCTKSKRMESIILALANVIQVIPSLALLAVLMLVFGLGFKTIVIGLFLYSLLPIIRNTYVGLKEVDKSAVEAGRGMGMTRFQLLLKVKFPLSLPFVLAGLRIALVIAIGVATLAPFIGGEGLGREIVSGINLRDSYKIYGGAGLAAILAVLVDFLLGKAQKRLDVNGQNK</sequence>
<dbReference type="GO" id="GO:0055085">
    <property type="term" value="P:transmembrane transport"/>
    <property type="evidence" value="ECO:0007669"/>
    <property type="project" value="InterPro"/>
</dbReference>
<dbReference type="GO" id="GO:0006865">
    <property type="term" value="P:amino acid transport"/>
    <property type="evidence" value="ECO:0007669"/>
    <property type="project" value="UniProtKB-KW"/>
</dbReference>